<feature type="non-terminal residue" evidence="2">
    <location>
        <position position="474"/>
    </location>
</feature>
<organism evidence="2 3">
    <name type="scientific">Streblomastix strix</name>
    <dbReference type="NCBI Taxonomy" id="222440"/>
    <lineage>
        <taxon>Eukaryota</taxon>
        <taxon>Metamonada</taxon>
        <taxon>Preaxostyla</taxon>
        <taxon>Oxymonadida</taxon>
        <taxon>Streblomastigidae</taxon>
        <taxon>Streblomastix</taxon>
    </lineage>
</organism>
<reference evidence="2 3" key="1">
    <citation type="submission" date="2019-03" db="EMBL/GenBank/DDBJ databases">
        <title>Single cell metagenomics reveals metabolic interactions within the superorganism composed of flagellate Streblomastix strix and complex community of Bacteroidetes bacteria on its surface.</title>
        <authorList>
            <person name="Treitli S.C."/>
            <person name="Kolisko M."/>
            <person name="Husnik F."/>
            <person name="Keeling P."/>
            <person name="Hampl V."/>
        </authorList>
    </citation>
    <scope>NUCLEOTIDE SEQUENCE [LARGE SCALE GENOMIC DNA]</scope>
    <source>
        <strain evidence="2">ST1C</strain>
    </source>
</reference>
<feature type="non-terminal residue" evidence="2">
    <location>
        <position position="1"/>
    </location>
</feature>
<protein>
    <submittedName>
        <fullName evidence="2">Uncharacterized protein</fullName>
    </submittedName>
</protein>
<accession>A0A5J4TPR3</accession>
<dbReference type="EMBL" id="SNRW01028462">
    <property type="protein sequence ID" value="KAA6359385.1"/>
    <property type="molecule type" value="Genomic_DNA"/>
</dbReference>
<dbReference type="AlphaFoldDB" id="A0A5J4TPR3"/>
<dbReference type="Proteomes" id="UP000324800">
    <property type="component" value="Unassembled WGS sequence"/>
</dbReference>
<evidence type="ECO:0000256" key="1">
    <source>
        <dbReference type="SAM" id="Coils"/>
    </source>
</evidence>
<evidence type="ECO:0000313" key="3">
    <source>
        <dbReference type="Proteomes" id="UP000324800"/>
    </source>
</evidence>
<evidence type="ECO:0000313" key="2">
    <source>
        <dbReference type="EMBL" id="KAA6359385.1"/>
    </source>
</evidence>
<feature type="coiled-coil region" evidence="1">
    <location>
        <begin position="18"/>
        <end position="45"/>
    </location>
</feature>
<keyword evidence="1" id="KW-0175">Coiled coil</keyword>
<proteinExistence type="predicted"/>
<name>A0A5J4TPR3_9EUKA</name>
<sequence length="474" mass="55697">LNIQGNDRYLIDDLFAILNGHEQEEKEKEQILNEKEKKANEYAKQFGIHKDVRVSVITALFTRFILYKKVWDYFEQESNSPVEEVALASLPDAYVFMDIMNKRIIDDDSDELKYDDKDYNNNQEMQEFNNIEHREQLIADRVKKILFIHFDHKNSTVVNNAISTFNSIYFVQFGASIHKKDECRIMTEFILTLLNHKNINVVQAMLNKLQNEIVYLKLEEECRKDLLKRIIDFSGLEIVTKNDNQTEFKDEQSKQNIIESDSLTDKDMQITNPVQKPLMQFNQEQIVYLILFLLRVPDKTKNDSLIQSDDTYIVKQIVRQSIKIPGFKLLDEFIDTIINNLPSNSINCSNINKNTELQERMIQLVDIVIPLLQEEYSVREEINLLTKRVNPNNLLPTLESLASKNRLNKYDVKYFEQQLEKRWGNKYINQLSKEIIFQSDSNGRDKGCGVTDVERQLLGSQNNKIRRMGYDLLV</sequence>
<comment type="caution">
    <text evidence="2">The sequence shown here is derived from an EMBL/GenBank/DDBJ whole genome shotgun (WGS) entry which is preliminary data.</text>
</comment>
<gene>
    <name evidence="2" type="ORF">EZS28_045088</name>
</gene>